<dbReference type="InterPro" id="IPR053137">
    <property type="entry name" value="NLR-like"/>
</dbReference>
<proteinExistence type="predicted"/>
<dbReference type="EMBL" id="JAAOAM010000072">
    <property type="protein sequence ID" value="KAF5551332.1"/>
    <property type="molecule type" value="Genomic_DNA"/>
</dbReference>
<dbReference type="Pfam" id="PF01048">
    <property type="entry name" value="PNP_UDP_1"/>
    <property type="match status" value="1"/>
</dbReference>
<protein>
    <submittedName>
        <fullName evidence="3">Nucleoside phosphorylase</fullName>
    </submittedName>
</protein>
<feature type="compositionally biased region" description="Low complexity" evidence="1">
    <location>
        <begin position="185"/>
        <end position="209"/>
    </location>
</feature>
<evidence type="ECO:0000313" key="4">
    <source>
        <dbReference type="Proteomes" id="UP000522262"/>
    </source>
</evidence>
<reference evidence="3 4" key="1">
    <citation type="submission" date="2020-05" db="EMBL/GenBank/DDBJ databases">
        <title>Identification and distribution of gene clusters putatively required for synthesis of sphingolipid metabolism inhibitors in phylogenetically diverse species of the filamentous fungus Fusarium.</title>
        <authorList>
            <person name="Kim H.-S."/>
            <person name="Busman M."/>
            <person name="Brown D.W."/>
            <person name="Divon H."/>
            <person name="Uhlig S."/>
            <person name="Proctor R.H."/>
        </authorList>
    </citation>
    <scope>NUCLEOTIDE SEQUENCE [LARGE SCALE GENOMIC DNA]</scope>
    <source>
        <strain evidence="3 4">NRRL 53147</strain>
    </source>
</reference>
<dbReference type="InterPro" id="IPR000845">
    <property type="entry name" value="Nucleoside_phosphorylase_d"/>
</dbReference>
<dbReference type="InterPro" id="IPR035994">
    <property type="entry name" value="Nucleoside_phosphorylase_sf"/>
</dbReference>
<feature type="domain" description="Nucleoside phosphorylase" evidence="2">
    <location>
        <begin position="229"/>
        <end position="498"/>
    </location>
</feature>
<feature type="region of interest" description="Disordered" evidence="1">
    <location>
        <begin position="177"/>
        <end position="220"/>
    </location>
</feature>
<dbReference type="GO" id="GO:0009116">
    <property type="term" value="P:nucleoside metabolic process"/>
    <property type="evidence" value="ECO:0007669"/>
    <property type="project" value="InterPro"/>
</dbReference>
<sequence length="550" mass="60025">MLDHQTDITRRHTGCLEKMPRKDLEGWDVEDLSANRDPLHPRLVTLEPAGKGWVDFTRDLQAVTLAGNGFGELVQPAGPILCDYWSQLPRHRYLLACSISDMEDVVRDHRRHHEEPVHVAFPSALSHKLCTSRSPIKLSGAAVFGHNPGFSWTWGDTGSPTQQQSKEEIAMNHVLDKTDKDSGVGESLGASSSESHASPIPSSIISSSLRKSKTAPPIAGDTYSRSEYTVGILCALPIELKAVRALFDQRHKHLPRVIGDNNQYALGEMSQHMVIATSLPAGEYGTNAAASAVSDMMRSFTSIQFCLLVGIAGGAPSEDNDIRLSDVVVSLPTQTFPGVIQYDLGKENEGSEFEVTGVLQRPPRILANAISKLRSDPDIGVDALSPHLTRIVDSLPAYGNPGQELDILTLASCTRKACKPECTHLEQRLPRLTAEPMIHYGLVASGNRVVKDATLRDRLSRKYGVLCFEMEAAGVMNRADCLVIRGICDYSDAQKNKVWQNYAAAVAAAYTKLLLSAVAVSDELGGDNVRTNGEPVFKRRRINTDDGGRE</sequence>
<dbReference type="Gene3D" id="3.40.50.1580">
    <property type="entry name" value="Nucleoside phosphorylase domain"/>
    <property type="match status" value="1"/>
</dbReference>
<name>A0A8H5N3N4_9HYPO</name>
<evidence type="ECO:0000256" key="1">
    <source>
        <dbReference type="SAM" id="MobiDB-lite"/>
    </source>
</evidence>
<dbReference type="SUPFAM" id="SSF53167">
    <property type="entry name" value="Purine and uridine phosphorylases"/>
    <property type="match status" value="1"/>
</dbReference>
<dbReference type="PANTHER" id="PTHR46082:SF11">
    <property type="entry name" value="AAA+ ATPASE DOMAIN-CONTAINING PROTEIN-RELATED"/>
    <property type="match status" value="1"/>
</dbReference>
<organism evidence="3 4">
    <name type="scientific">Fusarium mexicanum</name>
    <dbReference type="NCBI Taxonomy" id="751941"/>
    <lineage>
        <taxon>Eukaryota</taxon>
        <taxon>Fungi</taxon>
        <taxon>Dikarya</taxon>
        <taxon>Ascomycota</taxon>
        <taxon>Pezizomycotina</taxon>
        <taxon>Sordariomycetes</taxon>
        <taxon>Hypocreomycetidae</taxon>
        <taxon>Hypocreales</taxon>
        <taxon>Nectriaceae</taxon>
        <taxon>Fusarium</taxon>
        <taxon>Fusarium fujikuroi species complex</taxon>
    </lineage>
</organism>
<evidence type="ECO:0000313" key="3">
    <source>
        <dbReference type="EMBL" id="KAF5551332.1"/>
    </source>
</evidence>
<keyword evidence="4" id="KW-1185">Reference proteome</keyword>
<dbReference type="AlphaFoldDB" id="A0A8H5N3N4"/>
<dbReference type="PANTHER" id="PTHR46082">
    <property type="entry name" value="ATP/GTP-BINDING PROTEIN-RELATED"/>
    <property type="match status" value="1"/>
</dbReference>
<comment type="caution">
    <text evidence="3">The sequence shown here is derived from an EMBL/GenBank/DDBJ whole genome shotgun (WGS) entry which is preliminary data.</text>
</comment>
<evidence type="ECO:0000259" key="2">
    <source>
        <dbReference type="Pfam" id="PF01048"/>
    </source>
</evidence>
<dbReference type="GO" id="GO:0003824">
    <property type="term" value="F:catalytic activity"/>
    <property type="evidence" value="ECO:0007669"/>
    <property type="project" value="InterPro"/>
</dbReference>
<accession>A0A8H5N3N4</accession>
<gene>
    <name evidence="3" type="ORF">FMEXI_3450</name>
</gene>
<dbReference type="Proteomes" id="UP000522262">
    <property type="component" value="Unassembled WGS sequence"/>
</dbReference>